<dbReference type="GO" id="GO:0048251">
    <property type="term" value="P:elastic fiber assembly"/>
    <property type="evidence" value="ECO:0007669"/>
    <property type="project" value="TreeGrafter"/>
</dbReference>
<comment type="caution">
    <text evidence="4">The sequence shown here is derived from an EMBL/GenBank/DDBJ whole genome shotgun (WGS) entry which is preliminary data.</text>
</comment>
<dbReference type="CDD" id="cd00087">
    <property type="entry name" value="FReD"/>
    <property type="match status" value="1"/>
</dbReference>
<dbReference type="InterPro" id="IPR050373">
    <property type="entry name" value="Fibrinogen_C-term_domain"/>
</dbReference>
<keyword evidence="2" id="KW-0732">Signal</keyword>
<dbReference type="NCBIfam" id="NF040941">
    <property type="entry name" value="GGGWT_bact"/>
    <property type="match status" value="1"/>
</dbReference>
<dbReference type="InterPro" id="IPR002181">
    <property type="entry name" value="Fibrinogen_a/b/g_C_dom"/>
</dbReference>
<dbReference type="PANTHER" id="PTHR19143:SF225">
    <property type="entry name" value="MICROFIBRIL-ASSOCIATED GLYCOPROTEIN 4"/>
    <property type="match status" value="1"/>
</dbReference>
<sequence>MVSVFLLVLLSVGALSISVAQAQLPEDCEDVYKSGSPHNGVYTIYPPEYNEPVQVYCSMDCEDDEDRGGWTVIQRRKDGTLNFHRPWDQYKSGFGNISGEYWLGLDNIVAMTSLKKYRLRVEMKDFEGAKVYAEYSTFSIDPESDDYTLHIGNYISGGAGDSLKYSNGVTFSTFDHGSYSYTADRYHGGFWFTKTVYANPNGLYKWGRHLEARTGILWIGWKGYYYSLKAISMKIRPLSLEYVKS</sequence>
<reference evidence="4" key="1">
    <citation type="submission" date="2021-01" db="EMBL/GenBank/DDBJ databases">
        <title>A chromosome-scale assembly of European eel, Anguilla anguilla.</title>
        <authorList>
            <person name="Henkel C."/>
            <person name="Jong-Raadsen S.A."/>
            <person name="Dufour S."/>
            <person name="Weltzien F.-A."/>
            <person name="Palstra A.P."/>
            <person name="Pelster B."/>
            <person name="Spaink H.P."/>
            <person name="Van Den Thillart G.E."/>
            <person name="Jansen H."/>
            <person name="Zahm M."/>
            <person name="Klopp C."/>
            <person name="Cedric C."/>
            <person name="Louis A."/>
            <person name="Berthelot C."/>
            <person name="Parey E."/>
            <person name="Roest Crollius H."/>
            <person name="Montfort J."/>
            <person name="Robinson-Rechavi M."/>
            <person name="Bucao C."/>
            <person name="Bouchez O."/>
            <person name="Gislard M."/>
            <person name="Lluch J."/>
            <person name="Milhes M."/>
            <person name="Lampietro C."/>
            <person name="Lopez Roques C."/>
            <person name="Donnadieu C."/>
            <person name="Braasch I."/>
            <person name="Desvignes T."/>
            <person name="Postlethwait J."/>
            <person name="Bobe J."/>
            <person name="Guiguen Y."/>
            <person name="Dirks R."/>
        </authorList>
    </citation>
    <scope>NUCLEOTIDE SEQUENCE</scope>
    <source>
        <strain evidence="4">Tag_6206</strain>
        <tissue evidence="4">Liver</tissue>
    </source>
</reference>
<dbReference type="InterPro" id="IPR014716">
    <property type="entry name" value="Fibrinogen_a/b/g_C_1"/>
</dbReference>
<proteinExistence type="predicted"/>
<dbReference type="EMBL" id="JAFIRN010000002">
    <property type="protein sequence ID" value="KAG5854197.1"/>
    <property type="molecule type" value="Genomic_DNA"/>
</dbReference>
<dbReference type="AlphaFoldDB" id="A0A9D3MUT8"/>
<feature type="signal peptide" evidence="2">
    <location>
        <begin position="1"/>
        <end position="22"/>
    </location>
</feature>
<evidence type="ECO:0000256" key="2">
    <source>
        <dbReference type="SAM" id="SignalP"/>
    </source>
</evidence>
<dbReference type="Gene3D" id="3.90.215.10">
    <property type="entry name" value="Gamma Fibrinogen, chain A, domain 1"/>
    <property type="match status" value="1"/>
</dbReference>
<gene>
    <name evidence="4" type="ORF">ANANG_G00035160</name>
</gene>
<dbReference type="OMA" id="NSAEKWT"/>
<name>A0A9D3MUT8_ANGAN</name>
<dbReference type="SMART" id="SM00186">
    <property type="entry name" value="FBG"/>
    <property type="match status" value="1"/>
</dbReference>
<accession>A0A9D3MUT8</accession>
<feature type="chain" id="PRO_5038822443" description="Fibrinogen C-terminal domain-containing protein" evidence="2">
    <location>
        <begin position="23"/>
        <end position="245"/>
    </location>
</feature>
<evidence type="ECO:0000259" key="3">
    <source>
        <dbReference type="PROSITE" id="PS51406"/>
    </source>
</evidence>
<dbReference type="Proteomes" id="UP001044222">
    <property type="component" value="Unassembled WGS sequence"/>
</dbReference>
<keyword evidence="5" id="KW-1185">Reference proteome</keyword>
<dbReference type="OrthoDB" id="7735550at2759"/>
<dbReference type="PANTHER" id="PTHR19143">
    <property type="entry name" value="FIBRINOGEN/TENASCIN/ANGIOPOEITIN"/>
    <property type="match status" value="1"/>
</dbReference>
<evidence type="ECO:0000256" key="1">
    <source>
        <dbReference type="ARBA" id="ARBA00023157"/>
    </source>
</evidence>
<evidence type="ECO:0000313" key="4">
    <source>
        <dbReference type="EMBL" id="KAG5854197.1"/>
    </source>
</evidence>
<keyword evidence="1" id="KW-1015">Disulfide bond</keyword>
<evidence type="ECO:0000313" key="5">
    <source>
        <dbReference type="Proteomes" id="UP001044222"/>
    </source>
</evidence>
<dbReference type="Pfam" id="PF00147">
    <property type="entry name" value="Fibrinogen_C"/>
    <property type="match status" value="1"/>
</dbReference>
<feature type="domain" description="Fibrinogen C-terminal" evidence="3">
    <location>
        <begin position="19"/>
        <end position="239"/>
    </location>
</feature>
<dbReference type="InterPro" id="IPR036056">
    <property type="entry name" value="Fibrinogen-like_C"/>
</dbReference>
<dbReference type="SUPFAM" id="SSF56496">
    <property type="entry name" value="Fibrinogen C-terminal domain-like"/>
    <property type="match status" value="1"/>
</dbReference>
<dbReference type="PROSITE" id="PS51406">
    <property type="entry name" value="FIBRINOGEN_C_2"/>
    <property type="match status" value="1"/>
</dbReference>
<organism evidence="4 5">
    <name type="scientific">Anguilla anguilla</name>
    <name type="common">European freshwater eel</name>
    <name type="synonym">Muraena anguilla</name>
    <dbReference type="NCBI Taxonomy" id="7936"/>
    <lineage>
        <taxon>Eukaryota</taxon>
        <taxon>Metazoa</taxon>
        <taxon>Chordata</taxon>
        <taxon>Craniata</taxon>
        <taxon>Vertebrata</taxon>
        <taxon>Euteleostomi</taxon>
        <taxon>Actinopterygii</taxon>
        <taxon>Neopterygii</taxon>
        <taxon>Teleostei</taxon>
        <taxon>Anguilliformes</taxon>
        <taxon>Anguillidae</taxon>
        <taxon>Anguilla</taxon>
    </lineage>
</organism>
<dbReference type="FunFam" id="3.90.215.10:FF:000001">
    <property type="entry name" value="Tenascin isoform 1"/>
    <property type="match status" value="1"/>
</dbReference>
<protein>
    <recommendedName>
        <fullName evidence="3">Fibrinogen C-terminal domain-containing protein</fullName>
    </recommendedName>
</protein>
<dbReference type="GO" id="GO:0005615">
    <property type="term" value="C:extracellular space"/>
    <property type="evidence" value="ECO:0007669"/>
    <property type="project" value="TreeGrafter"/>
</dbReference>